<evidence type="ECO:0000256" key="2">
    <source>
        <dbReference type="ARBA" id="ARBA00022448"/>
    </source>
</evidence>
<evidence type="ECO:0000256" key="11">
    <source>
        <dbReference type="PROSITE-ProRule" id="PRU00421"/>
    </source>
</evidence>
<sequence length="96" mass="10449">MRQSVGQIVQAVGGKENIIAATHCVTRLRFALKDEGKVDKEALENIDIVKGSFSVNGQFQVVIGQGLVDKVYNEMVEMTGIGRATKQDIKDAAEKN</sequence>
<keyword evidence="9" id="KW-1133">Transmembrane helix</keyword>
<dbReference type="InterPro" id="IPR050558">
    <property type="entry name" value="PTS_Sugar-Specific_Components"/>
</dbReference>
<dbReference type="FunFam" id="3.30.1360.60:FF:000001">
    <property type="entry name" value="PTS system glucose-specific IIBC component PtsG"/>
    <property type="match status" value="1"/>
</dbReference>
<proteinExistence type="predicted"/>
<keyword evidence="4" id="KW-0762">Sugar transport</keyword>
<accession>A0A0K6GPI0</accession>
<dbReference type="InterPro" id="IPR018113">
    <property type="entry name" value="PTrfase_EIIB_Cys"/>
</dbReference>
<keyword evidence="2" id="KW-0813">Transport</keyword>
<dbReference type="EMBL" id="CYGZ01000012">
    <property type="protein sequence ID" value="CUA80640.1"/>
    <property type="molecule type" value="Genomic_DNA"/>
</dbReference>
<reference evidence="14" key="1">
    <citation type="submission" date="2015-08" db="EMBL/GenBank/DDBJ databases">
        <authorList>
            <person name="Varghese N."/>
        </authorList>
    </citation>
    <scope>NUCLEOTIDE SEQUENCE [LARGE SCALE GENOMIC DNA]</scope>
    <source>
        <strain evidence="14">DSM 27374</strain>
    </source>
</reference>
<dbReference type="InterPro" id="IPR001996">
    <property type="entry name" value="PTS_IIB_1"/>
</dbReference>
<evidence type="ECO:0000256" key="3">
    <source>
        <dbReference type="ARBA" id="ARBA00022475"/>
    </source>
</evidence>
<dbReference type="Proteomes" id="UP000182738">
    <property type="component" value="Unassembled WGS sequence"/>
</dbReference>
<dbReference type="GO" id="GO:0008982">
    <property type="term" value="F:protein-N(PI)-phosphohistidine-sugar phosphotransferase activity"/>
    <property type="evidence" value="ECO:0007669"/>
    <property type="project" value="InterPro"/>
</dbReference>
<evidence type="ECO:0000256" key="8">
    <source>
        <dbReference type="ARBA" id="ARBA00022777"/>
    </source>
</evidence>
<dbReference type="AlphaFoldDB" id="A0A0K6GPI0"/>
<keyword evidence="10" id="KW-0472">Membrane</keyword>
<dbReference type="GO" id="GO:0015771">
    <property type="term" value="P:trehalose transport"/>
    <property type="evidence" value="ECO:0007669"/>
    <property type="project" value="TreeGrafter"/>
</dbReference>
<dbReference type="PROSITE" id="PS01035">
    <property type="entry name" value="PTS_EIIB_TYPE_1_CYS"/>
    <property type="match status" value="1"/>
</dbReference>
<keyword evidence="8" id="KW-0418">Kinase</keyword>
<comment type="subcellular location">
    <subcellularLocation>
        <location evidence="1">Cell membrane</location>
        <topology evidence="1">Multi-pass membrane protein</topology>
    </subcellularLocation>
</comment>
<keyword evidence="7" id="KW-0812">Transmembrane</keyword>
<evidence type="ECO:0000256" key="5">
    <source>
        <dbReference type="ARBA" id="ARBA00022679"/>
    </source>
</evidence>
<evidence type="ECO:0000256" key="9">
    <source>
        <dbReference type="ARBA" id="ARBA00022989"/>
    </source>
</evidence>
<evidence type="ECO:0000313" key="14">
    <source>
        <dbReference type="Proteomes" id="UP000182738"/>
    </source>
</evidence>
<protein>
    <submittedName>
        <fullName evidence="13">Phosphotransferase system IIB components</fullName>
    </submittedName>
</protein>
<keyword evidence="6" id="KW-0598">Phosphotransferase system</keyword>
<dbReference type="GO" id="GO:0090589">
    <property type="term" value="F:protein-phosphocysteine-trehalose phosphotransferase system transporter activity"/>
    <property type="evidence" value="ECO:0007669"/>
    <property type="project" value="TreeGrafter"/>
</dbReference>
<evidence type="ECO:0000256" key="1">
    <source>
        <dbReference type="ARBA" id="ARBA00004651"/>
    </source>
</evidence>
<dbReference type="SUPFAM" id="SSF55604">
    <property type="entry name" value="Glucose permease domain IIB"/>
    <property type="match status" value="1"/>
</dbReference>
<name>A0A0K6GPI0_9BACL</name>
<feature type="active site" description="Phosphocysteine intermediate; for EIIB activity" evidence="11">
    <location>
        <position position="24"/>
    </location>
</feature>
<dbReference type="PROSITE" id="PS51098">
    <property type="entry name" value="PTS_EIIB_TYPE_1"/>
    <property type="match status" value="1"/>
</dbReference>
<dbReference type="Gene3D" id="3.30.1360.60">
    <property type="entry name" value="Glucose permease domain IIB"/>
    <property type="match status" value="1"/>
</dbReference>
<dbReference type="CDD" id="cd00212">
    <property type="entry name" value="PTS_IIB_glc"/>
    <property type="match status" value="1"/>
</dbReference>
<dbReference type="NCBIfam" id="TIGR00826">
    <property type="entry name" value="EIIB_glc"/>
    <property type="match status" value="1"/>
</dbReference>
<dbReference type="InterPro" id="IPR036878">
    <property type="entry name" value="Glu_permease_IIB"/>
</dbReference>
<organism evidence="13 14">
    <name type="scientific">Anoxybacillus suryakundensis</name>
    <dbReference type="NCBI Taxonomy" id="1325335"/>
    <lineage>
        <taxon>Bacteria</taxon>
        <taxon>Bacillati</taxon>
        <taxon>Bacillota</taxon>
        <taxon>Bacilli</taxon>
        <taxon>Bacillales</taxon>
        <taxon>Anoxybacillaceae</taxon>
        <taxon>Anoxybacillus</taxon>
    </lineage>
</organism>
<gene>
    <name evidence="13" type="ORF">Ga0061060_11244</name>
</gene>
<feature type="domain" description="PTS EIIB type-1" evidence="12">
    <location>
        <begin position="2"/>
        <end position="85"/>
    </location>
</feature>
<evidence type="ECO:0000313" key="13">
    <source>
        <dbReference type="EMBL" id="CUA80640.1"/>
    </source>
</evidence>
<keyword evidence="3" id="KW-1003">Cell membrane</keyword>
<dbReference type="STRING" id="1325335.GCA_001418025_01952"/>
<dbReference type="PANTHER" id="PTHR30175:SF4">
    <property type="entry name" value="PTS SYSTEM TREHALOSE-SPECIFIC EIIBC COMPONENT"/>
    <property type="match status" value="1"/>
</dbReference>
<dbReference type="Pfam" id="PF00367">
    <property type="entry name" value="PTS_EIIB"/>
    <property type="match status" value="1"/>
</dbReference>
<evidence type="ECO:0000256" key="4">
    <source>
        <dbReference type="ARBA" id="ARBA00022597"/>
    </source>
</evidence>
<keyword evidence="5 13" id="KW-0808">Transferase</keyword>
<evidence type="ECO:0000256" key="10">
    <source>
        <dbReference type="ARBA" id="ARBA00023136"/>
    </source>
</evidence>
<dbReference type="GO" id="GO:0005886">
    <property type="term" value="C:plasma membrane"/>
    <property type="evidence" value="ECO:0007669"/>
    <property type="project" value="UniProtKB-SubCell"/>
</dbReference>
<evidence type="ECO:0000259" key="12">
    <source>
        <dbReference type="PROSITE" id="PS51098"/>
    </source>
</evidence>
<dbReference type="PANTHER" id="PTHR30175">
    <property type="entry name" value="PHOSPHOTRANSFERASE SYSTEM TRANSPORT PROTEIN"/>
    <property type="match status" value="1"/>
</dbReference>
<keyword evidence="14" id="KW-1185">Reference proteome</keyword>
<dbReference type="GO" id="GO:0016301">
    <property type="term" value="F:kinase activity"/>
    <property type="evidence" value="ECO:0007669"/>
    <property type="project" value="UniProtKB-KW"/>
</dbReference>
<evidence type="ECO:0000256" key="7">
    <source>
        <dbReference type="ARBA" id="ARBA00022692"/>
    </source>
</evidence>
<dbReference type="GO" id="GO:0009401">
    <property type="term" value="P:phosphoenolpyruvate-dependent sugar phosphotransferase system"/>
    <property type="evidence" value="ECO:0007669"/>
    <property type="project" value="UniProtKB-KW"/>
</dbReference>
<evidence type="ECO:0000256" key="6">
    <source>
        <dbReference type="ARBA" id="ARBA00022683"/>
    </source>
</evidence>